<sequence length="201" mass="22761">MPSANDLNAEGQIYEAEFKRAWALLRERKAEEANGLARHLLMEPSLGKLHRAGLHLLLAHGPDGYLKHAQEAVRLYENLYPDPLGRTRRQKESQETLLKSARQVLEQAEKYADEYCLPPTDAEIEEDLQALKDDEEPESEMRDTAVSAAGQELGPDTAMDVDGKEYQEQNENIEEGEGEEDEEDEFHLPSPPPTSDDHHEM</sequence>
<protein>
    <submittedName>
        <fullName evidence="2">Uncharacterized protein</fullName>
    </submittedName>
</protein>
<feature type="region of interest" description="Disordered" evidence="1">
    <location>
        <begin position="128"/>
        <end position="201"/>
    </location>
</feature>
<feature type="compositionally biased region" description="Acidic residues" evidence="1">
    <location>
        <begin position="171"/>
        <end position="185"/>
    </location>
</feature>
<feature type="compositionally biased region" description="Acidic residues" evidence="1">
    <location>
        <begin position="128"/>
        <end position="138"/>
    </location>
</feature>
<keyword evidence="3" id="KW-1185">Reference proteome</keyword>
<dbReference type="EMBL" id="JAXOVC010000004">
    <property type="protein sequence ID" value="KAK4502989.1"/>
    <property type="molecule type" value="Genomic_DNA"/>
</dbReference>
<proteinExistence type="predicted"/>
<evidence type="ECO:0000256" key="1">
    <source>
        <dbReference type="SAM" id="MobiDB-lite"/>
    </source>
</evidence>
<gene>
    <name evidence="2" type="ORF">PRZ48_006416</name>
</gene>
<dbReference type="Proteomes" id="UP001305779">
    <property type="component" value="Unassembled WGS sequence"/>
</dbReference>
<name>A0ABR0EN27_ZASCE</name>
<organism evidence="2 3">
    <name type="scientific">Zasmidium cellare</name>
    <name type="common">Wine cellar mold</name>
    <name type="synonym">Racodium cellare</name>
    <dbReference type="NCBI Taxonomy" id="395010"/>
    <lineage>
        <taxon>Eukaryota</taxon>
        <taxon>Fungi</taxon>
        <taxon>Dikarya</taxon>
        <taxon>Ascomycota</taxon>
        <taxon>Pezizomycotina</taxon>
        <taxon>Dothideomycetes</taxon>
        <taxon>Dothideomycetidae</taxon>
        <taxon>Mycosphaerellales</taxon>
        <taxon>Mycosphaerellaceae</taxon>
        <taxon>Zasmidium</taxon>
    </lineage>
</organism>
<evidence type="ECO:0000313" key="3">
    <source>
        <dbReference type="Proteomes" id="UP001305779"/>
    </source>
</evidence>
<comment type="caution">
    <text evidence="2">The sequence shown here is derived from an EMBL/GenBank/DDBJ whole genome shotgun (WGS) entry which is preliminary data.</text>
</comment>
<evidence type="ECO:0000313" key="2">
    <source>
        <dbReference type="EMBL" id="KAK4502989.1"/>
    </source>
</evidence>
<accession>A0ABR0EN27</accession>
<reference evidence="2 3" key="1">
    <citation type="journal article" date="2023" name="G3 (Bethesda)">
        <title>A chromosome-level genome assembly of Zasmidium syzygii isolated from banana leaves.</title>
        <authorList>
            <person name="van Westerhoven A.C."/>
            <person name="Mehrabi R."/>
            <person name="Talebi R."/>
            <person name="Steentjes M.B.F."/>
            <person name="Corcolon B."/>
            <person name="Chong P.A."/>
            <person name="Kema G.H.J."/>
            <person name="Seidl M.F."/>
        </authorList>
    </citation>
    <scope>NUCLEOTIDE SEQUENCE [LARGE SCALE GENOMIC DNA]</scope>
    <source>
        <strain evidence="2 3">P124</strain>
    </source>
</reference>